<dbReference type="EMBL" id="CM023481">
    <property type="protein sequence ID" value="KAH6945442.1"/>
    <property type="molecule type" value="Genomic_DNA"/>
</dbReference>
<keyword evidence="2" id="KW-1185">Reference proteome</keyword>
<gene>
    <name evidence="1" type="ORF">HPB50_008474</name>
</gene>
<protein>
    <submittedName>
        <fullName evidence="1">Uncharacterized protein</fullName>
    </submittedName>
</protein>
<sequence length="297" mass="33624">MAEFPEEKDTHLFAAWSGEQCVPDRVPSGEDSVCELCFEHGTLAELQDVQRRFRRAIARLTVEKEYLHYSLIAAETTAEWLKEEYKFVGCAAEQIRLKIEEHQRKQAQHASTILQLQEELRSLQRVLAKTREKPSCGEEELAPRAAGKDNTASPLRDLGGEHARLKDDNQSLEHRAGDLGKYSGSLREWYGREGMVSSQGDKLTADNKRLPAEPGEMETEFHGCQTSAAKRDELSEEGEQLELSSEQRESHSGIAKPEELNREEQDEEEEKDLKHEREDAALWLRSLDGLLGAVCPP</sequence>
<accession>A0ACB7TJ96</accession>
<comment type="caution">
    <text evidence="1">The sequence shown here is derived from an EMBL/GenBank/DDBJ whole genome shotgun (WGS) entry which is preliminary data.</text>
</comment>
<evidence type="ECO:0000313" key="2">
    <source>
        <dbReference type="Proteomes" id="UP000821845"/>
    </source>
</evidence>
<name>A0ACB7TJ96_HYAAI</name>
<proteinExistence type="predicted"/>
<reference evidence="1" key="1">
    <citation type="submission" date="2020-05" db="EMBL/GenBank/DDBJ databases">
        <title>Large-scale comparative analyses of tick genomes elucidate their genetic diversity and vector capacities.</title>
        <authorList>
            <person name="Jia N."/>
            <person name="Wang J."/>
            <person name="Shi W."/>
            <person name="Du L."/>
            <person name="Sun Y."/>
            <person name="Zhan W."/>
            <person name="Jiang J."/>
            <person name="Wang Q."/>
            <person name="Zhang B."/>
            <person name="Ji P."/>
            <person name="Sakyi L.B."/>
            <person name="Cui X."/>
            <person name="Yuan T."/>
            <person name="Jiang B."/>
            <person name="Yang W."/>
            <person name="Lam T.T.-Y."/>
            <person name="Chang Q."/>
            <person name="Ding S."/>
            <person name="Wang X."/>
            <person name="Zhu J."/>
            <person name="Ruan X."/>
            <person name="Zhao L."/>
            <person name="Wei J."/>
            <person name="Que T."/>
            <person name="Du C."/>
            <person name="Cheng J."/>
            <person name="Dai P."/>
            <person name="Han X."/>
            <person name="Huang E."/>
            <person name="Gao Y."/>
            <person name="Liu J."/>
            <person name="Shao H."/>
            <person name="Ye R."/>
            <person name="Li L."/>
            <person name="Wei W."/>
            <person name="Wang X."/>
            <person name="Wang C."/>
            <person name="Yang T."/>
            <person name="Huo Q."/>
            <person name="Li W."/>
            <person name="Guo W."/>
            <person name="Chen H."/>
            <person name="Zhou L."/>
            <person name="Ni X."/>
            <person name="Tian J."/>
            <person name="Zhou Y."/>
            <person name="Sheng Y."/>
            <person name="Liu T."/>
            <person name="Pan Y."/>
            <person name="Xia L."/>
            <person name="Li J."/>
            <person name="Zhao F."/>
            <person name="Cao W."/>
        </authorList>
    </citation>
    <scope>NUCLEOTIDE SEQUENCE</scope>
    <source>
        <strain evidence="1">Hyas-2018</strain>
    </source>
</reference>
<organism evidence="1 2">
    <name type="scientific">Hyalomma asiaticum</name>
    <name type="common">Tick</name>
    <dbReference type="NCBI Taxonomy" id="266040"/>
    <lineage>
        <taxon>Eukaryota</taxon>
        <taxon>Metazoa</taxon>
        <taxon>Ecdysozoa</taxon>
        <taxon>Arthropoda</taxon>
        <taxon>Chelicerata</taxon>
        <taxon>Arachnida</taxon>
        <taxon>Acari</taxon>
        <taxon>Parasitiformes</taxon>
        <taxon>Ixodida</taxon>
        <taxon>Ixodoidea</taxon>
        <taxon>Ixodidae</taxon>
        <taxon>Hyalomminae</taxon>
        <taxon>Hyalomma</taxon>
    </lineage>
</organism>
<evidence type="ECO:0000313" key="1">
    <source>
        <dbReference type="EMBL" id="KAH6945442.1"/>
    </source>
</evidence>
<dbReference type="Proteomes" id="UP000821845">
    <property type="component" value="Chromosome 1"/>
</dbReference>